<dbReference type="Pfam" id="PF24917">
    <property type="entry name" value="BLTP3A_B"/>
    <property type="match status" value="1"/>
</dbReference>
<feature type="compositionally biased region" description="Low complexity" evidence="2">
    <location>
        <begin position="1344"/>
        <end position="1354"/>
    </location>
</feature>
<feature type="compositionally biased region" description="Polar residues" evidence="2">
    <location>
        <begin position="1171"/>
        <end position="1187"/>
    </location>
</feature>
<feature type="region of interest" description="Disordered" evidence="2">
    <location>
        <begin position="1152"/>
        <end position="1187"/>
    </location>
</feature>
<evidence type="ECO:0000313" key="3">
    <source>
        <dbReference type="Proteomes" id="UP000050795"/>
    </source>
</evidence>
<evidence type="ECO:0000313" key="4">
    <source>
        <dbReference type="WBParaSite" id="TREG1_103170.3"/>
    </source>
</evidence>
<evidence type="ECO:0008006" key="5">
    <source>
        <dbReference type="Google" id="ProtNLM"/>
    </source>
</evidence>
<proteinExistence type="predicted"/>
<evidence type="ECO:0000256" key="1">
    <source>
        <dbReference type="SAM" id="Coils"/>
    </source>
</evidence>
<dbReference type="WBParaSite" id="TREG1_103170.3">
    <property type="protein sequence ID" value="TREG1_103170.3"/>
    <property type="gene ID" value="TREG1_103170"/>
</dbReference>
<dbReference type="PANTHER" id="PTHR22774:SF11">
    <property type="entry name" value="CHOREIN N-TERMINAL DOMAIN-CONTAINING PROTEIN"/>
    <property type="match status" value="1"/>
</dbReference>
<dbReference type="InterPro" id="IPR026728">
    <property type="entry name" value="BLTP3A/B"/>
</dbReference>
<keyword evidence="1" id="KW-0175">Coiled coil</keyword>
<feature type="compositionally biased region" description="Polar residues" evidence="2">
    <location>
        <begin position="1152"/>
        <end position="1163"/>
    </location>
</feature>
<feature type="coiled-coil region" evidence="1">
    <location>
        <begin position="1675"/>
        <end position="1702"/>
    </location>
</feature>
<feature type="region of interest" description="Disordered" evidence="2">
    <location>
        <begin position="1308"/>
        <end position="1354"/>
    </location>
</feature>
<evidence type="ECO:0000256" key="2">
    <source>
        <dbReference type="SAM" id="MobiDB-lite"/>
    </source>
</evidence>
<organism evidence="3 4">
    <name type="scientific">Trichobilharzia regenti</name>
    <name type="common">Nasal bird schistosome</name>
    <dbReference type="NCBI Taxonomy" id="157069"/>
    <lineage>
        <taxon>Eukaryota</taxon>
        <taxon>Metazoa</taxon>
        <taxon>Spiralia</taxon>
        <taxon>Lophotrochozoa</taxon>
        <taxon>Platyhelminthes</taxon>
        <taxon>Trematoda</taxon>
        <taxon>Digenea</taxon>
        <taxon>Strigeidida</taxon>
        <taxon>Schistosomatoidea</taxon>
        <taxon>Schistosomatidae</taxon>
        <taxon>Trichobilharzia</taxon>
    </lineage>
</organism>
<dbReference type="Proteomes" id="UP000050795">
    <property type="component" value="Unassembled WGS sequence"/>
</dbReference>
<sequence>MMSSVLKAKVLRPFLRFTKNLSSNKLHMSLLKGILELESLELEENALMELIDLPTWLLLRKAHCKNVVAKIHWTKLKTHPVLITIDHIDIEVQALDEPRPASDSPVANYRGGSGKYGFSDKVIDGVTIQVNSILIELFAQAFQGSVELSRFCVMSKSPNWRNCLLNLTTLMLPQYDSILIFKEVTWESARIVADGLLTELRGTPVKLITNQSRIRLTLKKRLSDGALISSRIRLILDDLLWVFTLPQVEAAIVFARSLEHSIHLASEQSKKFAADKAKRQTVTRVTPETQSVISNVNSNNASNINSSSPSTITNPNTTTTTAAANNNSNKYTENYVNAVNMFHQYDVLETSYHVTVSRTELHFCDETKEKIHLIPNVTPNGSIRVNLTNLCIDWYPYHLEVSPELPWPGCQEFHGARDNWLKGLNPVHFNHSKPYKDDSATFSNQSLILDCNAFKSVNTSILQSVGILRLGDISVSCVSYPGNLSTKKSSTNKYFLSHSVLNNPRIHAELPIDKNIFIGSDKHLHNLPETTLFLTIELRNYYHVDAAVDSCTHNNKSLPCSLFCQVNPFYVNFDADTVIWLNVFLLTLYLNLHRFQSTFLSSSSSRDRDTTKQQDKMFDLNRYHIRFEALMPRLIFSVIGQLNHNLNTSDWSGPHALVLQADQVIIQSLAAPISLHVANCLHRLVDHLQMNSSQFVTNADLTDNPFSSQSALHQPPDWCKFYKLIQSATESCYLCPNFEEQFWCLHCPNVWVEFLTVVNMSCPSHDVVNSDFIAADVINSSNSHDNTGNQTNECTIYRQTLIESFPVTVWTLLPIKMPLSGTTTLNGETVNSHCPISLLIDIDNKLIPMDSQSSLSSALSSSNRNENISDNRDQCPIKFSLGSIDQLTANRSLLSWLLETSSVCDKLFKLPDALDHMLFLYCIYNQISYLRTHLCLDYQEFSDMTECGTSTDFKDTTKNENNDGCRSQLFYTLSFSTLRPIEMSMNICYNNKQDDKIRNSLLLPNNLKGNSVCTSEDNSLPNTPSNMLSSGVHFFPYKTSSSKDTSSSTAITNTTETTVPTQSHPLQLSRPPSSLGHHNSVCTSSVDSISTKNETINSPLTPNDKLSKLNRTLLRLSMRGRIKSSDDRPETTLINSDDGVNCPAKSVTVNTITDSSKSNNKSLCNPPLIQLRNQSTHSTPDNSNNKQKGYNIASFDLSDHVKLIDGNNIMNTNHSNVNSNNNSNNKPIKQFSEQNLFMLNPVVDDVWYSNASTNNINERYSISSDLSDVQSISSSTDDWIKPYEVLSNLQSSYTKGSNDILWLSHNRTPNVHYHPNPNPPPSAYQQRQQEQQYHNRQEEIHQPSNSSSASSASSLLLGPDEIGSDMLEFDVFMQTPYSGKTQTIEHCQQLKSTNHFNDHHYDNEKFCRWKQSNLSNVIIYLDGFLCEADASNLESRFWILCKSLRAYVQSEEVGKEHSNSVVPAGDVNNKLRCTTTMSSQSSSTHLWSVFLSLGGDPVSSGLSSRLLKPSDYNYPWMYARAVLLANWEFDIPSTIQQLCIQLWKQINTHEGIKQMISNNKDDNNTNCNSSSASPPKCAFSVLMKEGGLKVRLISSDTNENSEKIQLLKQFCLQQGLVITLTENGIFQIYAEHNTDAQVEKKTSHPLNTFNESINFQNVSVSPVNSSSTFQHNILINRYATENKILKDKIEALTAELQHLKSLQSKK</sequence>
<dbReference type="PANTHER" id="PTHR22774">
    <property type="entry name" value="CHOREIN N-TERMINAL DOMAIN-CONTAINING PROTEIN"/>
    <property type="match status" value="1"/>
</dbReference>
<accession>A0AA85ITZ3</accession>
<reference evidence="4" key="2">
    <citation type="submission" date="2023-11" db="UniProtKB">
        <authorList>
            <consortium name="WormBaseParasite"/>
        </authorList>
    </citation>
    <scope>IDENTIFICATION</scope>
</reference>
<feature type="compositionally biased region" description="Low complexity" evidence="2">
    <location>
        <begin position="1042"/>
        <end position="1063"/>
    </location>
</feature>
<feature type="region of interest" description="Disordered" evidence="2">
    <location>
        <begin position="1042"/>
        <end position="1086"/>
    </location>
</feature>
<feature type="compositionally biased region" description="Polar residues" evidence="2">
    <location>
        <begin position="1064"/>
        <end position="1086"/>
    </location>
</feature>
<keyword evidence="3" id="KW-1185">Reference proteome</keyword>
<protein>
    <recommendedName>
        <fullName evidence="5">Chorein_N domain-containing protein</fullName>
    </recommendedName>
</protein>
<reference evidence="3" key="1">
    <citation type="submission" date="2022-06" db="EMBL/GenBank/DDBJ databases">
        <authorList>
            <person name="Berger JAMES D."/>
            <person name="Berger JAMES D."/>
        </authorList>
    </citation>
    <scope>NUCLEOTIDE SEQUENCE [LARGE SCALE GENOMIC DNA]</scope>
</reference>
<feature type="region of interest" description="Disordered" evidence="2">
    <location>
        <begin position="296"/>
        <end position="325"/>
    </location>
</feature>
<name>A0AA85ITZ3_TRIRE</name>